<evidence type="ECO:0000313" key="2">
    <source>
        <dbReference type="Proteomes" id="UP001597094"/>
    </source>
</evidence>
<organism evidence="1 2">
    <name type="scientific">Pontibacter rugosus</name>
    <dbReference type="NCBI Taxonomy" id="1745966"/>
    <lineage>
        <taxon>Bacteria</taxon>
        <taxon>Pseudomonadati</taxon>
        <taxon>Bacteroidota</taxon>
        <taxon>Cytophagia</taxon>
        <taxon>Cytophagales</taxon>
        <taxon>Hymenobacteraceae</taxon>
        <taxon>Pontibacter</taxon>
    </lineage>
</organism>
<proteinExistence type="predicted"/>
<comment type="caution">
    <text evidence="1">The sequence shown here is derived from an EMBL/GenBank/DDBJ whole genome shotgun (WGS) entry which is preliminary data.</text>
</comment>
<sequence>MEATCNKCTHWEQDQKKVQLQSNDFGVCDELTGQHAMEPSYVLPLVHESKVEDNTPKQFEMITGAMFGCNHFSQRRDWIR</sequence>
<gene>
    <name evidence="1" type="ORF">ACFQ2O_19970</name>
</gene>
<dbReference type="EMBL" id="JBHTLD010000287">
    <property type="protein sequence ID" value="MFD1188498.1"/>
    <property type="molecule type" value="Genomic_DNA"/>
</dbReference>
<evidence type="ECO:0000313" key="1">
    <source>
        <dbReference type="EMBL" id="MFD1188498.1"/>
    </source>
</evidence>
<protein>
    <submittedName>
        <fullName evidence="1">Uncharacterized protein</fullName>
    </submittedName>
</protein>
<name>A0ABW3SV98_9BACT</name>
<reference evidence="2" key="1">
    <citation type="journal article" date="2019" name="Int. J. Syst. Evol. Microbiol.">
        <title>The Global Catalogue of Microorganisms (GCM) 10K type strain sequencing project: providing services to taxonomists for standard genome sequencing and annotation.</title>
        <authorList>
            <consortium name="The Broad Institute Genomics Platform"/>
            <consortium name="The Broad Institute Genome Sequencing Center for Infectious Disease"/>
            <person name="Wu L."/>
            <person name="Ma J."/>
        </authorList>
    </citation>
    <scope>NUCLEOTIDE SEQUENCE [LARGE SCALE GENOMIC DNA]</scope>
    <source>
        <strain evidence="2">JCM 31319</strain>
    </source>
</reference>
<dbReference type="Proteomes" id="UP001597094">
    <property type="component" value="Unassembled WGS sequence"/>
</dbReference>
<dbReference type="RefSeq" id="WP_377532203.1">
    <property type="nucleotide sequence ID" value="NZ_JBHTLD010000287.1"/>
</dbReference>
<accession>A0ABW3SV98</accession>
<keyword evidence="2" id="KW-1185">Reference proteome</keyword>